<dbReference type="SUPFAM" id="SSF55961">
    <property type="entry name" value="Bet v1-like"/>
    <property type="match status" value="1"/>
</dbReference>
<dbReference type="CDD" id="cd00090">
    <property type="entry name" value="HTH_ARSR"/>
    <property type="match status" value="1"/>
</dbReference>
<dbReference type="PROSITE" id="PS50987">
    <property type="entry name" value="HTH_ARSR_2"/>
    <property type="match status" value="1"/>
</dbReference>
<dbReference type="InterPro" id="IPR023393">
    <property type="entry name" value="START-like_dom_sf"/>
</dbReference>
<name>A0ABU7S0W3_9ACTN</name>
<evidence type="ECO:0000256" key="2">
    <source>
        <dbReference type="SAM" id="MobiDB-lite"/>
    </source>
</evidence>
<dbReference type="Gene3D" id="3.30.530.20">
    <property type="match status" value="1"/>
</dbReference>
<dbReference type="Pfam" id="PF08327">
    <property type="entry name" value="AHSA1"/>
    <property type="match status" value="1"/>
</dbReference>
<dbReference type="SMART" id="SM00418">
    <property type="entry name" value="HTH_ARSR"/>
    <property type="match status" value="1"/>
</dbReference>
<dbReference type="SUPFAM" id="SSF46785">
    <property type="entry name" value="Winged helix' DNA-binding domain"/>
    <property type="match status" value="1"/>
</dbReference>
<evidence type="ECO:0000259" key="3">
    <source>
        <dbReference type="PROSITE" id="PS50987"/>
    </source>
</evidence>
<dbReference type="InterPro" id="IPR036388">
    <property type="entry name" value="WH-like_DNA-bd_sf"/>
</dbReference>
<feature type="region of interest" description="Disordered" evidence="2">
    <location>
        <begin position="261"/>
        <end position="281"/>
    </location>
</feature>
<keyword evidence="5" id="KW-1185">Reference proteome</keyword>
<protein>
    <submittedName>
        <fullName evidence="4">SRPBCC domain-containing protein</fullName>
    </submittedName>
</protein>
<dbReference type="EMBL" id="JAZGQK010000027">
    <property type="protein sequence ID" value="MEE6262384.1"/>
    <property type="molecule type" value="Genomic_DNA"/>
</dbReference>
<organism evidence="4 5">
    <name type="scientific">Plantactinospora sonchi</name>
    <dbReference type="NCBI Taxonomy" id="1544735"/>
    <lineage>
        <taxon>Bacteria</taxon>
        <taxon>Bacillati</taxon>
        <taxon>Actinomycetota</taxon>
        <taxon>Actinomycetes</taxon>
        <taxon>Micromonosporales</taxon>
        <taxon>Micromonosporaceae</taxon>
        <taxon>Plantactinospora</taxon>
    </lineage>
</organism>
<sequence>MRAGNDNMDEVFRALADATRRQLLDTLNARNGQSLRELCAGMASTRQSVSKHLAVLEAANLVTTLWRGREKLHYLNAEPINAITDRWIQRYERGRVTALADLKRALEQAPMATREFVYTTFIRTTPERLWQALTDPAFTSRYWGVTFGSDWQVGSEVAWMLPNDVRIADPAQVVLEAEPYRLLSYTWHSFTPEFAKAYDMDPAEVAKLAEEPRTKVRFEIEPRGEVVRLTVVHDGFAPDSALLDSVGGGWSELLSSLKTLLETGDPLPGPEPEPQPAGRAG</sequence>
<reference evidence="4 5" key="1">
    <citation type="submission" date="2024-01" db="EMBL/GenBank/DDBJ databases">
        <title>Genome insights into Plantactinospora sonchi sp. nov.</title>
        <authorList>
            <person name="Wang L."/>
        </authorList>
    </citation>
    <scope>NUCLEOTIDE SEQUENCE [LARGE SCALE GENOMIC DNA]</scope>
    <source>
        <strain evidence="4 5">NEAU-QY2</strain>
    </source>
</reference>
<dbReference type="PANTHER" id="PTHR38600:SF1">
    <property type="entry name" value="TRANSCRIPTIONAL REGULATORY PROTEIN"/>
    <property type="match status" value="1"/>
</dbReference>
<dbReference type="Pfam" id="PF12840">
    <property type="entry name" value="HTH_20"/>
    <property type="match status" value="1"/>
</dbReference>
<dbReference type="Proteomes" id="UP001332243">
    <property type="component" value="Unassembled WGS sequence"/>
</dbReference>
<gene>
    <name evidence="4" type="ORF">V1633_28265</name>
</gene>
<proteinExistence type="inferred from homology"/>
<comment type="similarity">
    <text evidence="1">Belongs to the AHA1 family.</text>
</comment>
<dbReference type="InterPro" id="IPR013538">
    <property type="entry name" value="ASHA1/2-like_C"/>
</dbReference>
<feature type="domain" description="HTH arsR-type" evidence="3">
    <location>
        <begin position="1"/>
        <end position="95"/>
    </location>
</feature>
<evidence type="ECO:0000256" key="1">
    <source>
        <dbReference type="ARBA" id="ARBA00006817"/>
    </source>
</evidence>
<accession>A0ABU7S0W3</accession>
<dbReference type="RefSeq" id="WP_331217315.1">
    <property type="nucleotide sequence ID" value="NZ_JAZGQK010000027.1"/>
</dbReference>
<dbReference type="InterPro" id="IPR036390">
    <property type="entry name" value="WH_DNA-bd_sf"/>
</dbReference>
<dbReference type="PANTHER" id="PTHR38600">
    <property type="entry name" value="TRANSCRIPTIONAL REGULATORY PROTEIN"/>
    <property type="match status" value="1"/>
</dbReference>
<dbReference type="InterPro" id="IPR011991">
    <property type="entry name" value="ArsR-like_HTH"/>
</dbReference>
<comment type="caution">
    <text evidence="4">The sequence shown here is derived from an EMBL/GenBank/DDBJ whole genome shotgun (WGS) entry which is preliminary data.</text>
</comment>
<evidence type="ECO:0000313" key="5">
    <source>
        <dbReference type="Proteomes" id="UP001332243"/>
    </source>
</evidence>
<dbReference type="InterPro" id="IPR001845">
    <property type="entry name" value="HTH_ArsR_DNA-bd_dom"/>
</dbReference>
<dbReference type="Gene3D" id="1.10.10.10">
    <property type="entry name" value="Winged helix-like DNA-binding domain superfamily/Winged helix DNA-binding domain"/>
    <property type="match status" value="1"/>
</dbReference>
<dbReference type="CDD" id="cd08893">
    <property type="entry name" value="SRPBCC_CalC_Aha1-like_GntR-HTH"/>
    <property type="match status" value="1"/>
</dbReference>
<evidence type="ECO:0000313" key="4">
    <source>
        <dbReference type="EMBL" id="MEE6262384.1"/>
    </source>
</evidence>